<dbReference type="AlphaFoldDB" id="A0A5B2TXB1"/>
<organism evidence="1 2">
    <name type="scientific">Maribacter flavus</name>
    <dbReference type="NCBI Taxonomy" id="1658664"/>
    <lineage>
        <taxon>Bacteria</taxon>
        <taxon>Pseudomonadati</taxon>
        <taxon>Bacteroidota</taxon>
        <taxon>Flavobacteriia</taxon>
        <taxon>Flavobacteriales</taxon>
        <taxon>Flavobacteriaceae</taxon>
        <taxon>Maribacter</taxon>
    </lineage>
</organism>
<protein>
    <submittedName>
        <fullName evidence="1">Uncharacterized protein</fullName>
    </submittedName>
</protein>
<evidence type="ECO:0000313" key="1">
    <source>
        <dbReference type="EMBL" id="KAA2218270.1"/>
    </source>
</evidence>
<proteinExistence type="predicted"/>
<name>A0A5B2TXB1_9FLAO</name>
<dbReference type="Proteomes" id="UP000323188">
    <property type="component" value="Unassembled WGS sequence"/>
</dbReference>
<dbReference type="EMBL" id="VUOE01000001">
    <property type="protein sequence ID" value="KAA2218270.1"/>
    <property type="molecule type" value="Genomic_DNA"/>
</dbReference>
<sequence length="74" mass="8350">MIGIWIALLVLAAAVTVLFFKYRQLYTRLPKMEKGDRIPIVKEAESNLTIIRKGADTLVSDEEGNLIPFKTSLE</sequence>
<reference evidence="1 2" key="1">
    <citation type="submission" date="2019-09" db="EMBL/GenBank/DDBJ databases">
        <authorList>
            <person name="Khan S.A."/>
            <person name="Jeon C.O."/>
            <person name="Chun B.H."/>
            <person name="Jeong S.E."/>
        </authorList>
    </citation>
    <scope>NUCLEOTIDE SEQUENCE [LARGE SCALE GENOMIC DNA]</scope>
    <source>
        <strain evidence="1 2">KCTC 42508</strain>
    </source>
</reference>
<accession>A0A5B2TXB1</accession>
<comment type="caution">
    <text evidence="1">The sequence shown here is derived from an EMBL/GenBank/DDBJ whole genome shotgun (WGS) entry which is preliminary data.</text>
</comment>
<evidence type="ECO:0000313" key="2">
    <source>
        <dbReference type="Proteomes" id="UP000323188"/>
    </source>
</evidence>
<dbReference type="RefSeq" id="WP_154916890.1">
    <property type="nucleotide sequence ID" value="NZ_VUOE01000001.1"/>
</dbReference>
<gene>
    <name evidence="1" type="ORF">F0361_01220</name>
</gene>